<dbReference type="Gene3D" id="2.60.40.10">
    <property type="entry name" value="Immunoglobulins"/>
    <property type="match status" value="1"/>
</dbReference>
<dbReference type="InterPro" id="IPR050122">
    <property type="entry name" value="RTK"/>
</dbReference>
<evidence type="ECO:0000259" key="10">
    <source>
        <dbReference type="PROSITE" id="PS50011"/>
    </source>
</evidence>
<evidence type="ECO:0000256" key="8">
    <source>
        <dbReference type="ARBA" id="ARBA00023137"/>
    </source>
</evidence>
<evidence type="ECO:0000259" key="11">
    <source>
        <dbReference type="PROSITE" id="PS50853"/>
    </source>
</evidence>
<evidence type="ECO:0000313" key="13">
    <source>
        <dbReference type="Proteomes" id="UP000242188"/>
    </source>
</evidence>
<organism evidence="12 13">
    <name type="scientific">Mizuhopecten yessoensis</name>
    <name type="common">Japanese scallop</name>
    <name type="synonym">Patinopecten yessoensis</name>
    <dbReference type="NCBI Taxonomy" id="6573"/>
    <lineage>
        <taxon>Eukaryota</taxon>
        <taxon>Metazoa</taxon>
        <taxon>Spiralia</taxon>
        <taxon>Lophotrochozoa</taxon>
        <taxon>Mollusca</taxon>
        <taxon>Bivalvia</taxon>
        <taxon>Autobranchia</taxon>
        <taxon>Pteriomorphia</taxon>
        <taxon>Pectinida</taxon>
        <taxon>Pectinoidea</taxon>
        <taxon>Pectinidae</taxon>
        <taxon>Mizuhopecten</taxon>
    </lineage>
</organism>
<dbReference type="InterPro" id="IPR011009">
    <property type="entry name" value="Kinase-like_dom_sf"/>
</dbReference>
<evidence type="ECO:0000256" key="4">
    <source>
        <dbReference type="ARBA" id="ARBA00022741"/>
    </source>
</evidence>
<dbReference type="InterPro" id="IPR036116">
    <property type="entry name" value="FN3_sf"/>
</dbReference>
<dbReference type="GO" id="GO:0050793">
    <property type="term" value="P:regulation of developmental process"/>
    <property type="evidence" value="ECO:0007669"/>
    <property type="project" value="UniProtKB-ARBA"/>
</dbReference>
<accession>A0A210R3Z4</accession>
<keyword evidence="5" id="KW-0418">Kinase</keyword>
<dbReference type="SUPFAM" id="SSF49265">
    <property type="entry name" value="Fibronectin type III"/>
    <property type="match status" value="1"/>
</dbReference>
<evidence type="ECO:0000256" key="5">
    <source>
        <dbReference type="ARBA" id="ARBA00022777"/>
    </source>
</evidence>
<evidence type="ECO:0000256" key="7">
    <source>
        <dbReference type="ARBA" id="ARBA00023136"/>
    </source>
</evidence>
<dbReference type="EMBL" id="NEDP02000532">
    <property type="protein sequence ID" value="OWF55675.1"/>
    <property type="molecule type" value="Genomic_DNA"/>
</dbReference>
<dbReference type="GO" id="GO:0004714">
    <property type="term" value="F:transmembrane receptor protein tyrosine kinase activity"/>
    <property type="evidence" value="ECO:0007669"/>
    <property type="project" value="TreeGrafter"/>
</dbReference>
<comment type="caution">
    <text evidence="12">The sequence shown here is derived from an EMBL/GenBank/DDBJ whole genome shotgun (WGS) entry which is preliminary data.</text>
</comment>
<dbReference type="GO" id="GO:0005524">
    <property type="term" value="F:ATP binding"/>
    <property type="evidence" value="ECO:0007669"/>
    <property type="project" value="UniProtKB-KW"/>
</dbReference>
<dbReference type="InterPro" id="IPR000719">
    <property type="entry name" value="Prot_kinase_dom"/>
</dbReference>
<keyword evidence="3" id="KW-0808">Transferase</keyword>
<dbReference type="GO" id="GO:0048468">
    <property type="term" value="P:cell development"/>
    <property type="evidence" value="ECO:0007669"/>
    <property type="project" value="UniProtKB-ARBA"/>
</dbReference>
<dbReference type="OrthoDB" id="10045365at2759"/>
<reference evidence="12 13" key="1">
    <citation type="journal article" date="2017" name="Nat. Ecol. Evol.">
        <title>Scallop genome provides insights into evolution of bilaterian karyotype and development.</title>
        <authorList>
            <person name="Wang S."/>
            <person name="Zhang J."/>
            <person name="Jiao W."/>
            <person name="Li J."/>
            <person name="Xun X."/>
            <person name="Sun Y."/>
            <person name="Guo X."/>
            <person name="Huan P."/>
            <person name="Dong B."/>
            <person name="Zhang L."/>
            <person name="Hu X."/>
            <person name="Sun X."/>
            <person name="Wang J."/>
            <person name="Zhao C."/>
            <person name="Wang Y."/>
            <person name="Wang D."/>
            <person name="Huang X."/>
            <person name="Wang R."/>
            <person name="Lv J."/>
            <person name="Li Y."/>
            <person name="Zhang Z."/>
            <person name="Liu B."/>
            <person name="Lu W."/>
            <person name="Hui Y."/>
            <person name="Liang J."/>
            <person name="Zhou Z."/>
            <person name="Hou R."/>
            <person name="Li X."/>
            <person name="Liu Y."/>
            <person name="Li H."/>
            <person name="Ning X."/>
            <person name="Lin Y."/>
            <person name="Zhao L."/>
            <person name="Xing Q."/>
            <person name="Dou J."/>
            <person name="Li Y."/>
            <person name="Mao J."/>
            <person name="Guo H."/>
            <person name="Dou H."/>
            <person name="Li T."/>
            <person name="Mu C."/>
            <person name="Jiang W."/>
            <person name="Fu Q."/>
            <person name="Fu X."/>
            <person name="Miao Y."/>
            <person name="Liu J."/>
            <person name="Yu Q."/>
            <person name="Li R."/>
            <person name="Liao H."/>
            <person name="Li X."/>
            <person name="Kong Y."/>
            <person name="Jiang Z."/>
            <person name="Chourrout D."/>
            <person name="Li R."/>
            <person name="Bao Z."/>
        </authorList>
    </citation>
    <scope>NUCLEOTIDE SEQUENCE [LARGE SCALE GENOMIC DNA]</scope>
    <source>
        <strain evidence="12 13">PY_sf001</strain>
    </source>
</reference>
<sequence length="508" mass="57745">MVATVSTKSGGFRGIRSLDTLSHYRNDFYETQTATKHMQFMFDYHPPYHCMETKTCSRQPLLIRNDISKNVSSVLDDHEGKRTLKKIANKNGITKVQITHNLKGHGGLRPWTNVAGFLDEKATLNISRLDGETIQISVKAFDVMGNSCFYYLHQFAINNCWLMVPKDKLETQVIDIHIDVFNLAMLNATVHMVARHYCTETIYLICINSDYGPMDLVVSGKTSSSANFQWHQGPSCYDRTDILLMYNVSGQSRTMHVHKDSEYYTLGNLDPETTYTAQFVVEYGDEKSDPVKITFTTAGTLFCSVGPFMLLELCETGVMRTWLQNHRTNVTDSVVDTLYRMTFDIAKGMDFLASKQIIHRHLAARNILLTSSLEAKVAGFGPTKESEQQDADTGREKVPIKWMAPECMTSLKDATMQSDVWSYAIVIWEIFSLGDTPYPGIRSMDVATKVTNGYRMSRPEYCADMHYELMKKCWQDNQSSRPKFSAIVQEISSTFSSSQGDYYYYAAQ</sequence>
<keyword evidence="12" id="KW-0675">Receptor</keyword>
<protein>
    <submittedName>
        <fullName evidence="12">Fibroblast growth factor receptor 2</fullName>
    </submittedName>
</protein>
<dbReference type="PANTHER" id="PTHR24416">
    <property type="entry name" value="TYROSINE-PROTEIN KINASE RECEPTOR"/>
    <property type="match status" value="1"/>
</dbReference>
<dbReference type="Pfam" id="PF00041">
    <property type="entry name" value="fn3"/>
    <property type="match status" value="1"/>
</dbReference>
<keyword evidence="4" id="KW-0547">Nucleotide-binding</keyword>
<evidence type="ECO:0000256" key="3">
    <source>
        <dbReference type="ARBA" id="ARBA00022679"/>
    </source>
</evidence>
<evidence type="ECO:0000256" key="2">
    <source>
        <dbReference type="ARBA" id="ARBA00004308"/>
    </source>
</evidence>
<dbReference type="InterPro" id="IPR013783">
    <property type="entry name" value="Ig-like_fold"/>
</dbReference>
<dbReference type="PRINTS" id="PR00109">
    <property type="entry name" value="TYRKINASE"/>
</dbReference>
<dbReference type="SUPFAM" id="SSF56112">
    <property type="entry name" value="Protein kinase-like (PK-like)"/>
    <property type="match status" value="1"/>
</dbReference>
<keyword evidence="13" id="KW-1185">Reference proteome</keyword>
<dbReference type="FunFam" id="1.10.510.10:FF:001512">
    <property type="entry name" value="Receptor tyrosine-protein kinase erbB-2"/>
    <property type="match status" value="1"/>
</dbReference>
<dbReference type="InterPro" id="IPR001245">
    <property type="entry name" value="Ser-Thr/Tyr_kinase_cat_dom"/>
</dbReference>
<dbReference type="GO" id="GO:0005886">
    <property type="term" value="C:plasma membrane"/>
    <property type="evidence" value="ECO:0007669"/>
    <property type="project" value="TreeGrafter"/>
</dbReference>
<keyword evidence="6" id="KW-0067">ATP-binding</keyword>
<dbReference type="GO" id="GO:0043235">
    <property type="term" value="C:receptor complex"/>
    <property type="evidence" value="ECO:0007669"/>
    <property type="project" value="TreeGrafter"/>
</dbReference>
<gene>
    <name evidence="12" type="ORF">KP79_PYT08913</name>
</gene>
<evidence type="ECO:0000256" key="9">
    <source>
        <dbReference type="ARBA" id="ARBA00023180"/>
    </source>
</evidence>
<dbReference type="STRING" id="6573.A0A210R3Z4"/>
<dbReference type="GO" id="GO:0007169">
    <property type="term" value="P:cell surface receptor protein tyrosine kinase signaling pathway"/>
    <property type="evidence" value="ECO:0007669"/>
    <property type="project" value="TreeGrafter"/>
</dbReference>
<name>A0A210R3Z4_MIZYE</name>
<feature type="domain" description="Protein kinase" evidence="10">
    <location>
        <begin position="211"/>
        <end position="495"/>
    </location>
</feature>
<dbReference type="Gene3D" id="1.10.510.10">
    <property type="entry name" value="Transferase(Phosphotransferase) domain 1"/>
    <property type="match status" value="1"/>
</dbReference>
<comment type="subcellular location">
    <subcellularLocation>
        <location evidence="2">Endomembrane system</location>
    </subcellularLocation>
    <subcellularLocation>
        <location evidence="1">Membrane</location>
        <topology evidence="1">Single-pass membrane protein</topology>
    </subcellularLocation>
</comment>
<keyword evidence="7" id="KW-0472">Membrane</keyword>
<dbReference type="PANTHER" id="PTHR24416:SF600">
    <property type="entry name" value="PDGF- AND VEGF-RECEPTOR RELATED, ISOFORM J"/>
    <property type="match status" value="1"/>
</dbReference>
<dbReference type="InterPro" id="IPR003961">
    <property type="entry name" value="FN3_dom"/>
</dbReference>
<feature type="domain" description="Fibronectin type-III" evidence="11">
    <location>
        <begin position="212"/>
        <end position="300"/>
    </location>
</feature>
<dbReference type="PROSITE" id="PS50011">
    <property type="entry name" value="PROTEIN_KINASE_DOM"/>
    <property type="match status" value="1"/>
</dbReference>
<keyword evidence="8" id="KW-0829">Tyrosine-protein kinase</keyword>
<dbReference type="PROSITE" id="PS50853">
    <property type="entry name" value="FN3"/>
    <property type="match status" value="1"/>
</dbReference>
<dbReference type="GO" id="GO:0012505">
    <property type="term" value="C:endomembrane system"/>
    <property type="evidence" value="ECO:0007669"/>
    <property type="project" value="UniProtKB-SubCell"/>
</dbReference>
<dbReference type="GO" id="GO:0030182">
    <property type="term" value="P:neuron differentiation"/>
    <property type="evidence" value="ECO:0007669"/>
    <property type="project" value="UniProtKB-ARBA"/>
</dbReference>
<dbReference type="CDD" id="cd00063">
    <property type="entry name" value="FN3"/>
    <property type="match status" value="1"/>
</dbReference>
<keyword evidence="9" id="KW-0325">Glycoprotein</keyword>
<proteinExistence type="predicted"/>
<dbReference type="Proteomes" id="UP000242188">
    <property type="component" value="Unassembled WGS sequence"/>
</dbReference>
<dbReference type="AlphaFoldDB" id="A0A210R3Z4"/>
<dbReference type="Pfam" id="PF07714">
    <property type="entry name" value="PK_Tyr_Ser-Thr"/>
    <property type="match status" value="1"/>
</dbReference>
<evidence type="ECO:0000256" key="6">
    <source>
        <dbReference type="ARBA" id="ARBA00022840"/>
    </source>
</evidence>
<evidence type="ECO:0000313" key="12">
    <source>
        <dbReference type="EMBL" id="OWF55675.1"/>
    </source>
</evidence>
<evidence type="ECO:0000256" key="1">
    <source>
        <dbReference type="ARBA" id="ARBA00004167"/>
    </source>
</evidence>